<proteinExistence type="predicted"/>
<reference evidence="2 3" key="1">
    <citation type="journal article" date="2016" name="Nat. Biotechnol.">
        <title>Measurement of bacterial replication rates in microbial communities.</title>
        <authorList>
            <person name="Brown C.T."/>
            <person name="Olm M.R."/>
            <person name="Thomas B.C."/>
            <person name="Banfield J.F."/>
        </authorList>
    </citation>
    <scope>NUCLEOTIDE SEQUENCE [LARGE SCALE GENOMIC DNA]</scope>
    <source>
        <strain evidence="2">46_33</strain>
    </source>
</reference>
<keyword evidence="1" id="KW-0812">Transmembrane</keyword>
<feature type="transmembrane region" description="Helical" evidence="1">
    <location>
        <begin position="62"/>
        <end position="82"/>
    </location>
</feature>
<dbReference type="RefSeq" id="WP_303679095.1">
    <property type="nucleotide sequence ID" value="NZ_DBFZQJ010000157.1"/>
</dbReference>
<keyword evidence="1" id="KW-1133">Transmembrane helix</keyword>
<dbReference type="STRING" id="626940.BHW43_00415"/>
<evidence type="ECO:0000256" key="1">
    <source>
        <dbReference type="SAM" id="Phobius"/>
    </source>
</evidence>
<dbReference type="Proteomes" id="UP000186777">
    <property type="component" value="Unassembled WGS sequence"/>
</dbReference>
<evidence type="ECO:0000313" key="3">
    <source>
        <dbReference type="Proteomes" id="UP000186777"/>
    </source>
</evidence>
<dbReference type="EMBL" id="MNTG01000001">
    <property type="protein sequence ID" value="OLA39394.1"/>
    <property type="molecule type" value="Genomic_DNA"/>
</dbReference>
<sequence length="163" mass="18259">MTQSSRALFQRIRCIKSSLDKAEQSFMDNKDIRGELDLMLAEAELKNLRRKKDRPWSWNRQVLAVCAAVLLVVAGFGGWCFARNHYRAKAQAVLPPPVAEPVVKPEQKMPVQAVVPKTAAIQKQQAKDTPVQEKQGAPDRVTISKADMHKLVQSARVELSNSK</sequence>
<comment type="caution">
    <text evidence="2">The sequence shown here is derived from an EMBL/GenBank/DDBJ whole genome shotgun (WGS) entry which is preliminary data.</text>
</comment>
<gene>
    <name evidence="2" type="ORF">BHW43_00415</name>
</gene>
<dbReference type="AlphaFoldDB" id="A0A1Q6RAJ5"/>
<organism evidence="2 3">
    <name type="scientific">Phascolarctobacterium succinatutens</name>
    <dbReference type="NCBI Taxonomy" id="626940"/>
    <lineage>
        <taxon>Bacteria</taxon>
        <taxon>Bacillati</taxon>
        <taxon>Bacillota</taxon>
        <taxon>Negativicutes</taxon>
        <taxon>Acidaminococcales</taxon>
        <taxon>Acidaminococcaceae</taxon>
        <taxon>Phascolarctobacterium</taxon>
    </lineage>
</organism>
<evidence type="ECO:0000313" key="2">
    <source>
        <dbReference type="EMBL" id="OLA39394.1"/>
    </source>
</evidence>
<accession>A0A1Q6RAJ5</accession>
<name>A0A1Q6RAJ5_9FIRM</name>
<protein>
    <submittedName>
        <fullName evidence="2">Uncharacterized protein</fullName>
    </submittedName>
</protein>
<keyword evidence="1" id="KW-0472">Membrane</keyword>